<keyword evidence="3 4" id="KW-0732">Signal</keyword>
<sequence length="539" mass="59845">MTRLPSAPRFARAHAALSLAIALGAATAATLAASSAHAVPLRWTAQNDVLTLDPHSQDHTTTSAILQHAYEGLTRYNEQWEIEPCLATKWTQISPTQVRFELRKGVKFHDGSPFTADDVVFSFDRIRQPQGTMQIYVTGIKEIRKVDDFTVDLILESPQPILLRNLVDFRIMSKAWSEKNKATQMADYKAKDENYASRHASGTGPYEITSWQPDQKVSMVINKGWWDKNKGNITEVSYIPIKSDPTRVAALTSGDVDLLTDVPTQDVGALKADAKLKSIDGPETRTIFFAMDLGSDELRGASVKGKNPFKDVRVREALSLAIDREAIKRSIMRGLSVPAALMVAPGVHGYDAALDKPRTPDLAKAKKLLADAGYPSGFEVPLNCPNNRYVNDEKICLAVVSMWSKIGITARLTAQPMSQHSQLFQRFEAPLYMLGWGVSTRDALYAMQALARTRSGGADGSFNFSKVSDPALDRLIDAAKSESDTAKRDALLRDGLVRIRDQYLFIPLHHQVRPWAMRANLQTLHRSNDRPEARFTTIK</sequence>
<dbReference type="Gene3D" id="3.40.190.10">
    <property type="entry name" value="Periplasmic binding protein-like II"/>
    <property type="match status" value="1"/>
</dbReference>
<evidence type="ECO:0000256" key="3">
    <source>
        <dbReference type="ARBA" id="ARBA00022729"/>
    </source>
</evidence>
<reference evidence="6 7" key="1">
    <citation type="submission" date="2017-11" db="EMBL/GenBank/DDBJ databases">
        <title>Draft genome sequence of Mitsuaria sp. HWN-4.</title>
        <authorList>
            <person name="Gundlapally S.R."/>
        </authorList>
    </citation>
    <scope>NUCLEOTIDE SEQUENCE [LARGE SCALE GENOMIC DNA]</scope>
    <source>
        <strain evidence="6 7">HWN-4</strain>
    </source>
</reference>
<evidence type="ECO:0000313" key="7">
    <source>
        <dbReference type="Proteomes" id="UP000231501"/>
    </source>
</evidence>
<evidence type="ECO:0000256" key="1">
    <source>
        <dbReference type="ARBA" id="ARBA00005695"/>
    </source>
</evidence>
<dbReference type="InterPro" id="IPR030678">
    <property type="entry name" value="Peptide/Ni-bd"/>
</dbReference>
<evidence type="ECO:0000256" key="4">
    <source>
        <dbReference type="SAM" id="SignalP"/>
    </source>
</evidence>
<dbReference type="GO" id="GO:1904680">
    <property type="term" value="F:peptide transmembrane transporter activity"/>
    <property type="evidence" value="ECO:0007669"/>
    <property type="project" value="TreeGrafter"/>
</dbReference>
<feature type="domain" description="Solute-binding protein family 5" evidence="5">
    <location>
        <begin position="81"/>
        <end position="453"/>
    </location>
</feature>
<proteinExistence type="inferred from homology"/>
<dbReference type="PANTHER" id="PTHR30290">
    <property type="entry name" value="PERIPLASMIC BINDING COMPONENT OF ABC TRANSPORTER"/>
    <property type="match status" value="1"/>
</dbReference>
<dbReference type="SUPFAM" id="SSF53850">
    <property type="entry name" value="Periplasmic binding protein-like II"/>
    <property type="match status" value="1"/>
</dbReference>
<keyword evidence="7" id="KW-1185">Reference proteome</keyword>
<dbReference type="PIRSF" id="PIRSF002741">
    <property type="entry name" value="MppA"/>
    <property type="match status" value="1"/>
</dbReference>
<dbReference type="GO" id="GO:0015833">
    <property type="term" value="P:peptide transport"/>
    <property type="evidence" value="ECO:0007669"/>
    <property type="project" value="TreeGrafter"/>
</dbReference>
<dbReference type="CDD" id="cd08498">
    <property type="entry name" value="PBP2_NikA_DppA_OppA_like_2"/>
    <property type="match status" value="1"/>
</dbReference>
<dbReference type="EMBL" id="PEOG01000040">
    <property type="protein sequence ID" value="PIM52310.1"/>
    <property type="molecule type" value="Genomic_DNA"/>
</dbReference>
<dbReference type="Gene3D" id="3.90.76.10">
    <property type="entry name" value="Dipeptide-binding Protein, Domain 1"/>
    <property type="match status" value="1"/>
</dbReference>
<gene>
    <name evidence="6" type="ORF">CS062_15185</name>
</gene>
<accession>A0A2G9C797</accession>
<dbReference type="AlphaFoldDB" id="A0A2G9C797"/>
<comment type="caution">
    <text evidence="6">The sequence shown here is derived from an EMBL/GenBank/DDBJ whole genome shotgun (WGS) entry which is preliminary data.</text>
</comment>
<evidence type="ECO:0000259" key="5">
    <source>
        <dbReference type="Pfam" id="PF00496"/>
    </source>
</evidence>
<organism evidence="6 7">
    <name type="scientific">Roseateles chitinivorans</name>
    <dbReference type="NCBI Taxonomy" id="2917965"/>
    <lineage>
        <taxon>Bacteria</taxon>
        <taxon>Pseudomonadati</taxon>
        <taxon>Pseudomonadota</taxon>
        <taxon>Betaproteobacteria</taxon>
        <taxon>Burkholderiales</taxon>
        <taxon>Sphaerotilaceae</taxon>
        <taxon>Roseateles</taxon>
    </lineage>
</organism>
<dbReference type="InterPro" id="IPR000914">
    <property type="entry name" value="SBP_5_dom"/>
</dbReference>
<dbReference type="GO" id="GO:0043190">
    <property type="term" value="C:ATP-binding cassette (ABC) transporter complex"/>
    <property type="evidence" value="ECO:0007669"/>
    <property type="project" value="InterPro"/>
</dbReference>
<dbReference type="GO" id="GO:0030288">
    <property type="term" value="C:outer membrane-bounded periplasmic space"/>
    <property type="evidence" value="ECO:0007669"/>
    <property type="project" value="UniProtKB-ARBA"/>
</dbReference>
<protein>
    <submittedName>
        <fullName evidence="6">ABC transporter substrate-binding protein</fullName>
    </submittedName>
</protein>
<feature type="signal peptide" evidence="4">
    <location>
        <begin position="1"/>
        <end position="38"/>
    </location>
</feature>
<comment type="similarity">
    <text evidence="1">Belongs to the bacterial solute-binding protein 5 family.</text>
</comment>
<feature type="chain" id="PRO_5013782335" evidence="4">
    <location>
        <begin position="39"/>
        <end position="539"/>
    </location>
</feature>
<dbReference type="PANTHER" id="PTHR30290:SF9">
    <property type="entry name" value="OLIGOPEPTIDE-BINDING PROTEIN APPA"/>
    <property type="match status" value="1"/>
</dbReference>
<evidence type="ECO:0000313" key="6">
    <source>
        <dbReference type="EMBL" id="PIM52310.1"/>
    </source>
</evidence>
<dbReference type="Proteomes" id="UP000231501">
    <property type="component" value="Unassembled WGS sequence"/>
</dbReference>
<dbReference type="Pfam" id="PF00496">
    <property type="entry name" value="SBP_bac_5"/>
    <property type="match status" value="1"/>
</dbReference>
<name>A0A2G9C797_9BURK</name>
<keyword evidence="2" id="KW-0813">Transport</keyword>
<dbReference type="Gene3D" id="3.10.105.10">
    <property type="entry name" value="Dipeptide-binding Protein, Domain 3"/>
    <property type="match status" value="1"/>
</dbReference>
<evidence type="ECO:0000256" key="2">
    <source>
        <dbReference type="ARBA" id="ARBA00022448"/>
    </source>
</evidence>
<dbReference type="OrthoDB" id="9801799at2"/>
<dbReference type="InterPro" id="IPR039424">
    <property type="entry name" value="SBP_5"/>
</dbReference>
<dbReference type="RefSeq" id="WP_099862464.1">
    <property type="nucleotide sequence ID" value="NZ_PEOG01000040.1"/>
</dbReference>